<evidence type="ECO:0000313" key="2">
    <source>
        <dbReference type="Proteomes" id="UP000194798"/>
    </source>
</evidence>
<sequence length="165" mass="18473">MSSTLSRRNAVYFAPLSRFSAVYSCVRERAKGRVRFFSLHGFKRVYSADKNNFFPFVMPSCSDVLARVQFSVLTRPHSVFSPKNTNLVQNPLCATIYVSSAAVLGSYRTSGCRRLRPQFYFHTPKSNSRPHPPLTQPIASVAVAVSFKRGVNADFGLGEYSKVVH</sequence>
<dbReference type="EMBL" id="MSLT01000006">
    <property type="protein sequence ID" value="OUD15602.1"/>
    <property type="molecule type" value="Genomic_DNA"/>
</dbReference>
<comment type="caution">
    <text evidence="1">The sequence shown here is derived from an EMBL/GenBank/DDBJ whole genome shotgun (WGS) entry which is preliminary data.</text>
</comment>
<dbReference type="AlphaFoldDB" id="A0A251XAZ0"/>
<protein>
    <submittedName>
        <fullName evidence="1">Uncharacterized protein</fullName>
    </submittedName>
</protein>
<accession>A0A251XAZ0</accession>
<gene>
    <name evidence="1" type="ORF">TPSD3_03530</name>
</gene>
<dbReference type="Proteomes" id="UP000194798">
    <property type="component" value="Unassembled WGS sequence"/>
</dbReference>
<evidence type="ECO:0000313" key="1">
    <source>
        <dbReference type="EMBL" id="OUD15602.1"/>
    </source>
</evidence>
<name>A0A251XAZ0_9GAMM</name>
<reference evidence="1 2" key="1">
    <citation type="submission" date="2016-12" db="EMBL/GenBank/DDBJ databases">
        <title>Thioflexothrix psekupsii D3 genome sequencing and assembly.</title>
        <authorList>
            <person name="Fomenkov A."/>
            <person name="Vincze T."/>
            <person name="Grabovich M."/>
            <person name="Anton B.P."/>
            <person name="Dubinina G."/>
            <person name="Orlova M."/>
            <person name="Belousova E."/>
            <person name="Roberts R.J."/>
        </authorList>
    </citation>
    <scope>NUCLEOTIDE SEQUENCE [LARGE SCALE GENOMIC DNA]</scope>
    <source>
        <strain evidence="1">D3</strain>
    </source>
</reference>
<organism evidence="1 2">
    <name type="scientific">Thioflexithrix psekupsensis</name>
    <dbReference type="NCBI Taxonomy" id="1570016"/>
    <lineage>
        <taxon>Bacteria</taxon>
        <taxon>Pseudomonadati</taxon>
        <taxon>Pseudomonadota</taxon>
        <taxon>Gammaproteobacteria</taxon>
        <taxon>Thiotrichales</taxon>
        <taxon>Thioflexithrix</taxon>
    </lineage>
</organism>
<proteinExistence type="predicted"/>
<keyword evidence="2" id="KW-1185">Reference proteome</keyword>